<dbReference type="PROSITE" id="PS50817">
    <property type="entry name" value="INTEIN_N_TER"/>
    <property type="match status" value="1"/>
</dbReference>
<dbReference type="PANTHER" id="PTHR11573:SF6">
    <property type="entry name" value="RIBONUCLEOSIDE-DIPHOSPHATE REDUCTASE LARGE SUBUNIT"/>
    <property type="match status" value="1"/>
</dbReference>
<comment type="similarity">
    <text evidence="1">Belongs to the ribonucleoside diphosphate reductase large chain family.</text>
</comment>
<dbReference type="GO" id="GO:0004748">
    <property type="term" value="F:ribonucleoside-diphosphate reductase activity, thioredoxin disulfide as acceptor"/>
    <property type="evidence" value="ECO:0007669"/>
    <property type="project" value="UniProtKB-EC"/>
</dbReference>
<dbReference type="PROSITE" id="PS00089">
    <property type="entry name" value="RIBORED_LARGE"/>
    <property type="match status" value="1"/>
</dbReference>
<keyword evidence="4" id="KW-0651">Protein splicing</keyword>
<dbReference type="SMART" id="SM00305">
    <property type="entry name" value="HintC"/>
    <property type="match status" value="1"/>
</dbReference>
<proteinExistence type="inferred from homology"/>
<organism evidence="7">
    <name type="scientific">viral metagenome</name>
    <dbReference type="NCBI Taxonomy" id="1070528"/>
    <lineage>
        <taxon>unclassified sequences</taxon>
        <taxon>metagenomes</taxon>
        <taxon>organismal metagenomes</taxon>
    </lineage>
</organism>
<dbReference type="SUPFAM" id="SSF51998">
    <property type="entry name" value="PFL-like glycyl radical enzymes"/>
    <property type="match status" value="2"/>
</dbReference>
<dbReference type="SUPFAM" id="SSF48168">
    <property type="entry name" value="R1 subunit of ribonucleotide reductase, N-terminal domain"/>
    <property type="match status" value="1"/>
</dbReference>
<dbReference type="NCBIfam" id="TIGR01445">
    <property type="entry name" value="intein_Nterm"/>
    <property type="match status" value="1"/>
</dbReference>
<evidence type="ECO:0000256" key="5">
    <source>
        <dbReference type="ARBA" id="ARBA00023002"/>
    </source>
</evidence>
<dbReference type="EMBL" id="MN739352">
    <property type="protein sequence ID" value="QHS99930.1"/>
    <property type="molecule type" value="Genomic_DNA"/>
</dbReference>
<evidence type="ECO:0000313" key="7">
    <source>
        <dbReference type="EMBL" id="QHS99930.1"/>
    </source>
</evidence>
<dbReference type="InterPro" id="IPR006141">
    <property type="entry name" value="Intein_N"/>
</dbReference>
<dbReference type="InterPro" id="IPR036844">
    <property type="entry name" value="Hint_dom_sf"/>
</dbReference>
<dbReference type="InterPro" id="IPR013346">
    <property type="entry name" value="NrdE_NrdA_C"/>
</dbReference>
<dbReference type="SMART" id="SM00306">
    <property type="entry name" value="HintN"/>
    <property type="match status" value="1"/>
</dbReference>
<reference evidence="7" key="1">
    <citation type="journal article" date="2020" name="Nature">
        <title>Giant virus diversity and host interactions through global metagenomics.</title>
        <authorList>
            <person name="Schulz F."/>
            <person name="Roux S."/>
            <person name="Paez-Espino D."/>
            <person name="Jungbluth S."/>
            <person name="Walsh D.A."/>
            <person name="Denef V.J."/>
            <person name="McMahon K.D."/>
            <person name="Konstantinidis K.T."/>
            <person name="Eloe-Fadrosh E.A."/>
            <person name="Kyrpides N.C."/>
            <person name="Woyke T."/>
        </authorList>
    </citation>
    <scope>NUCLEOTIDE SEQUENCE</scope>
    <source>
        <strain evidence="7">GVMAG-M-3300020192-26</strain>
    </source>
</reference>
<dbReference type="InterPro" id="IPR039718">
    <property type="entry name" value="Rrm1"/>
</dbReference>
<keyword evidence="5" id="KW-0560">Oxidoreductase</keyword>
<dbReference type="CDD" id="cd00081">
    <property type="entry name" value="Hint"/>
    <property type="match status" value="1"/>
</dbReference>
<dbReference type="UniPathway" id="UPA00326"/>
<dbReference type="GO" id="GO:0005971">
    <property type="term" value="C:ribonucleoside-diphosphate reductase complex"/>
    <property type="evidence" value="ECO:0007669"/>
    <property type="project" value="TreeGrafter"/>
</dbReference>
<evidence type="ECO:0000256" key="2">
    <source>
        <dbReference type="ARBA" id="ARBA00012274"/>
    </source>
</evidence>
<dbReference type="PRINTS" id="PR01183">
    <property type="entry name" value="RIBORDTASEM1"/>
</dbReference>
<evidence type="ECO:0000256" key="1">
    <source>
        <dbReference type="ARBA" id="ARBA00010406"/>
    </source>
</evidence>
<dbReference type="SUPFAM" id="SSF51294">
    <property type="entry name" value="Hedgehog/intein (Hint) domain"/>
    <property type="match status" value="1"/>
</dbReference>
<dbReference type="Pfam" id="PF02867">
    <property type="entry name" value="Ribonuc_red_lgC"/>
    <property type="match status" value="2"/>
</dbReference>
<dbReference type="Pfam" id="PF00317">
    <property type="entry name" value="Ribonuc_red_lgN"/>
    <property type="match status" value="1"/>
</dbReference>
<dbReference type="InterPro" id="IPR008926">
    <property type="entry name" value="RNR_R1-su_N"/>
</dbReference>
<dbReference type="InterPro" id="IPR000788">
    <property type="entry name" value="RNR_lg_C"/>
</dbReference>
<dbReference type="NCBIfam" id="TIGR01443">
    <property type="entry name" value="intein_Cterm"/>
    <property type="match status" value="1"/>
</dbReference>
<name>A0A6C0C679_9ZZZZ</name>
<dbReference type="InterPro" id="IPR013509">
    <property type="entry name" value="RNR_lsu_N"/>
</dbReference>
<dbReference type="Gene3D" id="3.20.70.20">
    <property type="match status" value="2"/>
</dbReference>
<feature type="domain" description="Ribonucleotide reductase large subunit" evidence="6">
    <location>
        <begin position="842"/>
        <end position="864"/>
    </location>
</feature>
<dbReference type="GO" id="GO:0005524">
    <property type="term" value="F:ATP binding"/>
    <property type="evidence" value="ECO:0007669"/>
    <property type="project" value="InterPro"/>
</dbReference>
<sequence>MQANNALKEPIHDDDNIYIVIDNKVNELKKELISSLLKEICTLNNLMHLDIAKLADRVFSYMKKFNTIDDINKQIILTASEMVTEHYDYPSIATFILLYDLHSKTLDDYSKTVKQMRSNLNPKGESAPLVSNKFAKYVFKNKHAINKILATNKNRDYNISLFGYRTLEKAYLKKLSHGKILERPQCLFMRVAIAIHHRKNDLAKIEETYNLTSEGYFTHATPTLFNAGTSYEQLSSCFLLGTADDMGKIGDCWKECGLISKHAGGIGITMTPIRVNGAYINSTQGTASGLKVLSVFNEISRYADQSGKRPGSIAIYIEPWHADIFYFLDLKKNTGAETERARDLFLALMINDIFMERVEADGVWSLMCPHDCPNLLDKFGDEFSKIYKTYEKMGKFVRQISARELWFKIMEAQIETGVPYMLYKNAVNKKSNQINIGVVNGSNLCCEILEVSTSDEYAVCFTSDTEIVTDKGIKKIIECDGENVLSYFNNDIDLQKSEHYEKATLIHNGQKEVYALKTIGNKTINATEDHPFLIAGNEWKKVKDLKIGDKIMTPEISILDSYKSKSAVSLQQAKFLSDYFSVNGQIIETESNTCIYTFSDDGDKLYQIQGMLIPFGIKSKVQFDNIVNQWNLLISGRSVVNFDVYIGFANCPVKKEQLKNYVVNAQTDDYSAVVSIQKVGVRDVYDLSLKHSHNFIANGHVVHNCNLASICLPKFVENNEFNHQKLFEVTKVATRNLNNIIDINFYPVEKARISNMKHRPIGLGVQGLADTFFKLKLPFDSPKARELNKRIFETIYFGAMTESCLMAKESGYYSTYPGSPISQGKFQFDLWGVSRDTLMWDWNSLQKEIEQYGVRNSLTTAEMPTASTSQIMGNVETIEAITSNIYTRKTIAGDYYVINKYLMSDLMDLGLWNSEMIDMIKYYEGSIQKIPGIPQDIKEIYRTVYEIDQRSIIDMSADRGPFIDQTQSLNLHIAEPDFAKLNSCHFHAWKSGLKTGMYYLRSKPASEANKFGIDIDTIRMIEERDGIVPIEKVEEPELIVKSCQYNPNRKNGEGCMMCGS</sequence>
<keyword evidence="3" id="KW-0068">Autocatalytic cleavage</keyword>
<dbReference type="EC" id="1.17.4.1" evidence="2"/>
<dbReference type="GO" id="GO:0009263">
    <property type="term" value="P:deoxyribonucleotide biosynthetic process"/>
    <property type="evidence" value="ECO:0007669"/>
    <property type="project" value="InterPro"/>
</dbReference>
<dbReference type="Gene3D" id="3.10.28.10">
    <property type="entry name" value="Homing endonucleases"/>
    <property type="match status" value="1"/>
</dbReference>
<accession>A0A6C0C679</accession>
<dbReference type="InterPro" id="IPR027434">
    <property type="entry name" value="Homing_endonucl"/>
</dbReference>
<evidence type="ECO:0000256" key="3">
    <source>
        <dbReference type="ARBA" id="ARBA00022813"/>
    </source>
</evidence>
<evidence type="ECO:0000256" key="4">
    <source>
        <dbReference type="ARBA" id="ARBA00023000"/>
    </source>
</evidence>
<dbReference type="InterPro" id="IPR003586">
    <property type="entry name" value="Hint_dom_C"/>
</dbReference>
<evidence type="ECO:0000259" key="6">
    <source>
        <dbReference type="PROSITE" id="PS00089"/>
    </source>
</evidence>
<dbReference type="PANTHER" id="PTHR11573">
    <property type="entry name" value="RIBONUCLEOSIDE-DIPHOSPHATE REDUCTASE LARGE CHAIN"/>
    <property type="match status" value="1"/>
</dbReference>
<dbReference type="InterPro" id="IPR003587">
    <property type="entry name" value="Hint_dom_N"/>
</dbReference>
<protein>
    <recommendedName>
        <fullName evidence="2">ribonucleoside-diphosphate reductase</fullName>
        <ecNumber evidence="2">1.17.4.1</ecNumber>
    </recommendedName>
</protein>
<dbReference type="GO" id="GO:0016539">
    <property type="term" value="P:intein-mediated protein splicing"/>
    <property type="evidence" value="ECO:0007669"/>
    <property type="project" value="InterPro"/>
</dbReference>
<dbReference type="InterPro" id="IPR030934">
    <property type="entry name" value="Intein_C"/>
</dbReference>
<dbReference type="AlphaFoldDB" id="A0A6C0C679"/>
<dbReference type="PROSITE" id="PS50818">
    <property type="entry name" value="INTEIN_C_TER"/>
    <property type="match status" value="1"/>
</dbReference>